<organism evidence="9 10">
    <name type="scientific">Saponaria officinalis</name>
    <name type="common">Common soapwort</name>
    <name type="synonym">Lychnis saponaria</name>
    <dbReference type="NCBI Taxonomy" id="3572"/>
    <lineage>
        <taxon>Eukaryota</taxon>
        <taxon>Viridiplantae</taxon>
        <taxon>Streptophyta</taxon>
        <taxon>Embryophyta</taxon>
        <taxon>Tracheophyta</taxon>
        <taxon>Spermatophyta</taxon>
        <taxon>Magnoliopsida</taxon>
        <taxon>eudicotyledons</taxon>
        <taxon>Gunneridae</taxon>
        <taxon>Pentapetalae</taxon>
        <taxon>Caryophyllales</taxon>
        <taxon>Caryophyllaceae</taxon>
        <taxon>Caryophylleae</taxon>
        <taxon>Saponaria</taxon>
    </lineage>
</organism>
<evidence type="ECO:0000313" key="10">
    <source>
        <dbReference type="Proteomes" id="UP001443914"/>
    </source>
</evidence>
<dbReference type="GO" id="GO:0016020">
    <property type="term" value="C:membrane"/>
    <property type="evidence" value="ECO:0007669"/>
    <property type="project" value="UniProtKB-SubCell"/>
</dbReference>
<sequence>MMTWIRGVFSVILVVLFTGLTRCDSARVSDLGSCPTVSITDAILGFHDSICHLHHSYNIAVIEGDEGSLQKALHMVYSHTEDYVAVLFYASWCPFSRNFRPSFSVLSTLYPSIPHFAIAESAVKLSVLSKYGVHGFPTLLLLNSTMRVHYRGYRSLSSLVSFYSDITGMFFSVLLNRLSTKLESAHCSCAEPYKSMFKVFLEHGPKILRAPKQKKAFISSYLLKATDNDYIVDLVA</sequence>
<accession>A0AAW1NFP9</accession>
<evidence type="ECO:0000256" key="7">
    <source>
        <dbReference type="SAM" id="SignalP"/>
    </source>
</evidence>
<evidence type="ECO:0000256" key="5">
    <source>
        <dbReference type="ARBA" id="ARBA00023136"/>
    </source>
</evidence>
<keyword evidence="5" id="KW-0472">Membrane</keyword>
<evidence type="ECO:0000313" key="9">
    <source>
        <dbReference type="EMBL" id="KAK9757609.1"/>
    </source>
</evidence>
<feature type="chain" id="PRO_5043979685" description="Thioredoxin domain-containing protein" evidence="7">
    <location>
        <begin position="26"/>
        <end position="236"/>
    </location>
</feature>
<proteinExistence type="predicted"/>
<protein>
    <recommendedName>
        <fullName evidence="8">Thioredoxin domain-containing protein</fullName>
    </recommendedName>
</protein>
<reference evidence="9" key="1">
    <citation type="submission" date="2024-03" db="EMBL/GenBank/DDBJ databases">
        <title>WGS assembly of Saponaria officinalis var. Norfolk2.</title>
        <authorList>
            <person name="Jenkins J."/>
            <person name="Shu S."/>
            <person name="Grimwood J."/>
            <person name="Barry K."/>
            <person name="Goodstein D."/>
            <person name="Schmutz J."/>
            <person name="Leebens-Mack J."/>
            <person name="Osbourn A."/>
        </authorList>
    </citation>
    <scope>NUCLEOTIDE SEQUENCE [LARGE SCALE GENOMIC DNA]</scope>
    <source>
        <strain evidence="9">JIC</strain>
    </source>
</reference>
<dbReference type="PANTHER" id="PTHR46854:SF1">
    <property type="entry name" value="5'-ADENYLYLSULFATE REDUCTASE-LIKE 4-RELATED"/>
    <property type="match status" value="1"/>
</dbReference>
<dbReference type="PROSITE" id="PS51352">
    <property type="entry name" value="THIOREDOXIN_2"/>
    <property type="match status" value="1"/>
</dbReference>
<dbReference type="CDD" id="cd02999">
    <property type="entry name" value="PDI_a_ERp44_like"/>
    <property type="match status" value="1"/>
</dbReference>
<dbReference type="EMBL" id="JBDFQZ010000001">
    <property type="protein sequence ID" value="KAK9757609.1"/>
    <property type="molecule type" value="Genomic_DNA"/>
</dbReference>
<dbReference type="InterPro" id="IPR013766">
    <property type="entry name" value="Thioredoxin_domain"/>
</dbReference>
<evidence type="ECO:0000256" key="1">
    <source>
        <dbReference type="ARBA" id="ARBA00004167"/>
    </source>
</evidence>
<keyword evidence="2" id="KW-0812">Transmembrane</keyword>
<evidence type="ECO:0000256" key="4">
    <source>
        <dbReference type="ARBA" id="ARBA00022989"/>
    </source>
</evidence>
<evidence type="ECO:0000256" key="2">
    <source>
        <dbReference type="ARBA" id="ARBA00022692"/>
    </source>
</evidence>
<feature type="domain" description="Thioredoxin" evidence="8">
    <location>
        <begin position="28"/>
        <end position="168"/>
    </location>
</feature>
<dbReference type="InterPro" id="IPR044606">
    <property type="entry name" value="APRL4/6"/>
</dbReference>
<comment type="subcellular location">
    <subcellularLocation>
        <location evidence="1">Membrane</location>
        <topology evidence="1">Single-pass membrane protein</topology>
    </subcellularLocation>
</comment>
<name>A0AAW1NFP9_SAPOF</name>
<dbReference type="Proteomes" id="UP001443914">
    <property type="component" value="Unassembled WGS sequence"/>
</dbReference>
<keyword evidence="10" id="KW-1185">Reference proteome</keyword>
<evidence type="ECO:0000256" key="6">
    <source>
        <dbReference type="ARBA" id="ARBA00023180"/>
    </source>
</evidence>
<keyword evidence="3 7" id="KW-0732">Signal</keyword>
<dbReference type="PANTHER" id="PTHR46854">
    <property type="entry name" value="5'-ADENYLYLSULFATE REDUCTASE-LIKE 4-RELATED"/>
    <property type="match status" value="1"/>
</dbReference>
<evidence type="ECO:0000256" key="3">
    <source>
        <dbReference type="ARBA" id="ARBA00022729"/>
    </source>
</evidence>
<dbReference type="Gene3D" id="3.40.30.10">
    <property type="entry name" value="Glutaredoxin"/>
    <property type="match status" value="1"/>
</dbReference>
<keyword evidence="4" id="KW-1133">Transmembrane helix</keyword>
<evidence type="ECO:0000259" key="8">
    <source>
        <dbReference type="PROSITE" id="PS51352"/>
    </source>
</evidence>
<feature type="signal peptide" evidence="7">
    <location>
        <begin position="1"/>
        <end position="25"/>
    </location>
</feature>
<dbReference type="Pfam" id="PF00085">
    <property type="entry name" value="Thioredoxin"/>
    <property type="match status" value="1"/>
</dbReference>
<dbReference type="AlphaFoldDB" id="A0AAW1NFP9"/>
<gene>
    <name evidence="9" type="ORF">RND81_01G173600</name>
</gene>
<dbReference type="InterPro" id="IPR036249">
    <property type="entry name" value="Thioredoxin-like_sf"/>
</dbReference>
<keyword evidence="6" id="KW-0325">Glycoprotein</keyword>
<dbReference type="SUPFAM" id="SSF52833">
    <property type="entry name" value="Thioredoxin-like"/>
    <property type="match status" value="1"/>
</dbReference>
<comment type="caution">
    <text evidence="9">The sequence shown here is derived from an EMBL/GenBank/DDBJ whole genome shotgun (WGS) entry which is preliminary data.</text>
</comment>